<reference evidence="3" key="1">
    <citation type="submission" date="2017-09" db="EMBL/GenBank/DDBJ databases">
        <title>Depth-based differentiation of microbial function through sediment-hosted aquifers and enrichment of novel symbionts in the deep terrestrial subsurface.</title>
        <authorList>
            <person name="Probst A.J."/>
            <person name="Ladd B."/>
            <person name="Jarett J.K."/>
            <person name="Geller-Mcgrath D.E."/>
            <person name="Sieber C.M.K."/>
            <person name="Emerson J.B."/>
            <person name="Anantharaman K."/>
            <person name="Thomas B.C."/>
            <person name="Malmstrom R."/>
            <person name="Stieglmeier M."/>
            <person name="Klingl A."/>
            <person name="Woyke T."/>
            <person name="Ryan C.M."/>
            <person name="Banfield J.F."/>
        </authorList>
    </citation>
    <scope>NUCLEOTIDE SEQUENCE [LARGE SCALE GENOMIC DNA]</scope>
</reference>
<sequence length="226" mass="25712">MSWERYYQNKDIIPFGSSGYDMALRYLQKQNSQMLPANDPKRFLLAGAHPENGTREAFIRFCQQIHNHSSDVHIIADMNKRPLTQLEQIKCCEGGVRCKLEELPFAPNSFDFIFADYTTDYFSGQQLAQFALRSSEVLTNNGLLMCYIEAPLLPFLDNVRKLISYGAVAHERSLGSFLRLVRPYLKTTLISEVSNGGFCKVSLVVLSPYNSIYSENTGFYAVKHLV</sequence>
<dbReference type="GO" id="GO:0008757">
    <property type="term" value="F:S-adenosylmethionine-dependent methyltransferase activity"/>
    <property type="evidence" value="ECO:0007669"/>
    <property type="project" value="InterPro"/>
</dbReference>
<gene>
    <name evidence="2" type="ORF">COY87_04710</name>
</gene>
<dbReference type="EMBL" id="PFLI01000163">
    <property type="protein sequence ID" value="PIY71710.1"/>
    <property type="molecule type" value="Genomic_DNA"/>
</dbReference>
<dbReference type="PROSITE" id="PS00414">
    <property type="entry name" value="PROFILIN"/>
    <property type="match status" value="1"/>
</dbReference>
<proteinExistence type="predicted"/>
<name>A0A2M7QIL2_9BACT</name>
<evidence type="ECO:0000313" key="2">
    <source>
        <dbReference type="EMBL" id="PIY71710.1"/>
    </source>
</evidence>
<dbReference type="Pfam" id="PF08241">
    <property type="entry name" value="Methyltransf_11"/>
    <property type="match status" value="1"/>
</dbReference>
<organism evidence="2 3">
    <name type="scientific">Candidatus Roizmanbacteria bacterium CG_4_10_14_0_8_um_filter_33_9</name>
    <dbReference type="NCBI Taxonomy" id="1974826"/>
    <lineage>
        <taxon>Bacteria</taxon>
        <taxon>Candidatus Roizmaniibacteriota</taxon>
    </lineage>
</organism>
<evidence type="ECO:0000313" key="3">
    <source>
        <dbReference type="Proteomes" id="UP000229401"/>
    </source>
</evidence>
<dbReference type="Gene3D" id="3.40.50.150">
    <property type="entry name" value="Vaccinia Virus protein VP39"/>
    <property type="match status" value="1"/>
</dbReference>
<comment type="caution">
    <text evidence="2">The sequence shown here is derived from an EMBL/GenBank/DDBJ whole genome shotgun (WGS) entry which is preliminary data.</text>
</comment>
<evidence type="ECO:0000259" key="1">
    <source>
        <dbReference type="Pfam" id="PF08241"/>
    </source>
</evidence>
<dbReference type="Proteomes" id="UP000229401">
    <property type="component" value="Unassembled WGS sequence"/>
</dbReference>
<dbReference type="CDD" id="cd02440">
    <property type="entry name" value="AdoMet_MTases"/>
    <property type="match status" value="1"/>
</dbReference>
<dbReference type="InterPro" id="IPR027310">
    <property type="entry name" value="Profilin_CS"/>
</dbReference>
<dbReference type="GO" id="GO:0003779">
    <property type="term" value="F:actin binding"/>
    <property type="evidence" value="ECO:0007669"/>
    <property type="project" value="InterPro"/>
</dbReference>
<dbReference type="InterPro" id="IPR013216">
    <property type="entry name" value="Methyltransf_11"/>
</dbReference>
<protein>
    <recommendedName>
        <fullName evidence="1">Methyltransferase type 11 domain-containing protein</fullName>
    </recommendedName>
</protein>
<dbReference type="InterPro" id="IPR029063">
    <property type="entry name" value="SAM-dependent_MTases_sf"/>
</dbReference>
<dbReference type="SUPFAM" id="SSF53335">
    <property type="entry name" value="S-adenosyl-L-methionine-dependent methyltransferases"/>
    <property type="match status" value="1"/>
</dbReference>
<dbReference type="AlphaFoldDB" id="A0A2M7QIL2"/>
<accession>A0A2M7QIL2</accession>
<feature type="domain" description="Methyltransferase type 11" evidence="1">
    <location>
        <begin position="86"/>
        <end position="146"/>
    </location>
</feature>